<dbReference type="AlphaFoldDB" id="A0A0D7ATM0"/>
<proteinExistence type="predicted"/>
<name>A0A0D7ATM0_9AGAR</name>
<evidence type="ECO:0000313" key="1">
    <source>
        <dbReference type="EMBL" id="KIY61693.1"/>
    </source>
</evidence>
<evidence type="ECO:0000313" key="2">
    <source>
        <dbReference type="Proteomes" id="UP000054007"/>
    </source>
</evidence>
<keyword evidence="2" id="KW-1185">Reference proteome</keyword>
<protein>
    <submittedName>
        <fullName evidence="1">Uncharacterized protein</fullName>
    </submittedName>
</protein>
<organism evidence="1 2">
    <name type="scientific">Cylindrobasidium torrendii FP15055 ss-10</name>
    <dbReference type="NCBI Taxonomy" id="1314674"/>
    <lineage>
        <taxon>Eukaryota</taxon>
        <taxon>Fungi</taxon>
        <taxon>Dikarya</taxon>
        <taxon>Basidiomycota</taxon>
        <taxon>Agaricomycotina</taxon>
        <taxon>Agaricomycetes</taxon>
        <taxon>Agaricomycetidae</taxon>
        <taxon>Agaricales</taxon>
        <taxon>Marasmiineae</taxon>
        <taxon>Physalacriaceae</taxon>
        <taxon>Cylindrobasidium</taxon>
    </lineage>
</organism>
<reference evidence="1 2" key="1">
    <citation type="journal article" date="2015" name="Fungal Genet. Biol.">
        <title>Evolution of novel wood decay mechanisms in Agaricales revealed by the genome sequences of Fistulina hepatica and Cylindrobasidium torrendii.</title>
        <authorList>
            <person name="Floudas D."/>
            <person name="Held B.W."/>
            <person name="Riley R."/>
            <person name="Nagy L.G."/>
            <person name="Koehler G."/>
            <person name="Ransdell A.S."/>
            <person name="Younus H."/>
            <person name="Chow J."/>
            <person name="Chiniquy J."/>
            <person name="Lipzen A."/>
            <person name="Tritt A."/>
            <person name="Sun H."/>
            <person name="Haridas S."/>
            <person name="LaButti K."/>
            <person name="Ohm R.A."/>
            <person name="Kues U."/>
            <person name="Blanchette R.A."/>
            <person name="Grigoriev I.V."/>
            <person name="Minto R.E."/>
            <person name="Hibbett D.S."/>
        </authorList>
    </citation>
    <scope>NUCLEOTIDE SEQUENCE [LARGE SCALE GENOMIC DNA]</scope>
    <source>
        <strain evidence="1 2">FP15055 ss-10</strain>
    </source>
</reference>
<accession>A0A0D7ATM0</accession>
<dbReference type="Proteomes" id="UP000054007">
    <property type="component" value="Unassembled WGS sequence"/>
</dbReference>
<dbReference type="EMBL" id="KN880888">
    <property type="protein sequence ID" value="KIY61693.1"/>
    <property type="molecule type" value="Genomic_DNA"/>
</dbReference>
<gene>
    <name evidence="1" type="ORF">CYLTODRAFT_415263</name>
</gene>
<sequence>MSSRSVSEFLPLRNVKKGKHVRFLFRLDLKKEGKKNHWLFKLVLGLENSVIVPKFDQPSESLARELEFAQGGKYYGKIYLGSIERGDNWTLGPVQGESGISLVDRVDGWLAGLEN</sequence>